<sequence>MDSQILLFTFEIMNTLETDG</sequence>
<proteinExistence type="predicted"/>
<evidence type="ECO:0000313" key="1">
    <source>
        <dbReference type="EMBL" id="JAD51631.1"/>
    </source>
</evidence>
<accession>A0A0A9AKH9</accession>
<reference evidence="1" key="1">
    <citation type="submission" date="2014-09" db="EMBL/GenBank/DDBJ databases">
        <authorList>
            <person name="Magalhaes I.L.F."/>
            <person name="Oliveira U."/>
            <person name="Santos F.R."/>
            <person name="Vidigal T.H.D.A."/>
            <person name="Brescovit A.D."/>
            <person name="Santos A.J."/>
        </authorList>
    </citation>
    <scope>NUCLEOTIDE SEQUENCE</scope>
    <source>
        <tissue evidence="1">Shoot tissue taken approximately 20 cm above the soil surface</tissue>
    </source>
</reference>
<name>A0A0A9AKH9_ARUDO</name>
<organism evidence="1">
    <name type="scientific">Arundo donax</name>
    <name type="common">Giant reed</name>
    <name type="synonym">Donax arundinaceus</name>
    <dbReference type="NCBI Taxonomy" id="35708"/>
    <lineage>
        <taxon>Eukaryota</taxon>
        <taxon>Viridiplantae</taxon>
        <taxon>Streptophyta</taxon>
        <taxon>Embryophyta</taxon>
        <taxon>Tracheophyta</taxon>
        <taxon>Spermatophyta</taxon>
        <taxon>Magnoliopsida</taxon>
        <taxon>Liliopsida</taxon>
        <taxon>Poales</taxon>
        <taxon>Poaceae</taxon>
        <taxon>PACMAD clade</taxon>
        <taxon>Arundinoideae</taxon>
        <taxon>Arundineae</taxon>
        <taxon>Arundo</taxon>
    </lineage>
</organism>
<protein>
    <submittedName>
        <fullName evidence="1">Uncharacterized protein</fullName>
    </submittedName>
</protein>
<reference evidence="1" key="2">
    <citation type="journal article" date="2015" name="Data Brief">
        <title>Shoot transcriptome of the giant reed, Arundo donax.</title>
        <authorList>
            <person name="Barrero R.A."/>
            <person name="Guerrero F.D."/>
            <person name="Moolhuijzen P."/>
            <person name="Goolsby J.A."/>
            <person name="Tidwell J."/>
            <person name="Bellgard S.E."/>
            <person name="Bellgard M.I."/>
        </authorList>
    </citation>
    <scope>NUCLEOTIDE SEQUENCE</scope>
    <source>
        <tissue evidence="1">Shoot tissue taken approximately 20 cm above the soil surface</tissue>
    </source>
</reference>
<dbReference type="EMBL" id="GBRH01246264">
    <property type="protein sequence ID" value="JAD51631.1"/>
    <property type="molecule type" value="Transcribed_RNA"/>
</dbReference>
<dbReference type="AlphaFoldDB" id="A0A0A9AKH9"/>